<accession>D1C5Y5</accession>
<evidence type="ECO:0000256" key="1">
    <source>
        <dbReference type="ARBA" id="ARBA00010116"/>
    </source>
</evidence>
<dbReference type="STRING" id="479434.Sthe_2110"/>
<feature type="domain" description="Big-1" evidence="2">
    <location>
        <begin position="1"/>
        <end position="64"/>
    </location>
</feature>
<dbReference type="InterPro" id="IPR003344">
    <property type="entry name" value="Big_1_dom"/>
</dbReference>
<reference evidence="4" key="1">
    <citation type="submission" date="2009-11" db="EMBL/GenBank/DDBJ databases">
        <title>The complete chromosome 1 of Sphaerobacter thermophilus DSM 20745.</title>
        <authorList>
            <person name="Lucas S."/>
            <person name="Copeland A."/>
            <person name="Lapidus A."/>
            <person name="Glavina del Rio T."/>
            <person name="Dalin E."/>
            <person name="Tice H."/>
            <person name="Bruce D."/>
            <person name="Goodwin L."/>
            <person name="Pitluck S."/>
            <person name="Kyrpides N."/>
            <person name="Mavromatis K."/>
            <person name="Ivanova N."/>
            <person name="Mikhailova N."/>
            <person name="LaButti K.M."/>
            <person name="Clum A."/>
            <person name="Sun H.I."/>
            <person name="Brettin T."/>
            <person name="Detter J.C."/>
            <person name="Han C."/>
            <person name="Larimer F."/>
            <person name="Land M."/>
            <person name="Hauser L."/>
            <person name="Markowitz V."/>
            <person name="Cheng J.F."/>
            <person name="Hugenholtz P."/>
            <person name="Woyke T."/>
            <person name="Wu D."/>
            <person name="Steenblock K."/>
            <person name="Schneider S."/>
            <person name="Pukall R."/>
            <person name="Goeker M."/>
            <person name="Klenk H.P."/>
            <person name="Eisen J.A."/>
        </authorList>
    </citation>
    <scope>NUCLEOTIDE SEQUENCE [LARGE SCALE GENOMIC DNA]</scope>
    <source>
        <strain evidence="4">ATCC 49802 / DSM 20745 / S 6022</strain>
    </source>
</reference>
<dbReference type="AlphaFoldDB" id="D1C5Y5"/>
<dbReference type="SUPFAM" id="SSF49373">
    <property type="entry name" value="Invasin/intimin cell-adhesion fragments"/>
    <property type="match status" value="1"/>
</dbReference>
<dbReference type="Gene3D" id="2.60.40.10">
    <property type="entry name" value="Immunoglobulins"/>
    <property type="match status" value="1"/>
</dbReference>
<keyword evidence="4" id="KW-1185">Reference proteome</keyword>
<organism evidence="3 4">
    <name type="scientific">Sphaerobacter thermophilus (strain ATCC 49802 / DSM 20745 / KCCM 41009 / NCIMB 13125 / S 6022)</name>
    <dbReference type="NCBI Taxonomy" id="479434"/>
    <lineage>
        <taxon>Bacteria</taxon>
        <taxon>Pseudomonadati</taxon>
        <taxon>Thermomicrobiota</taxon>
        <taxon>Thermomicrobia</taxon>
        <taxon>Sphaerobacterales</taxon>
        <taxon>Sphaerobacterineae</taxon>
        <taxon>Sphaerobacteraceae</taxon>
        <taxon>Sphaerobacter</taxon>
    </lineage>
</organism>
<dbReference type="InParanoid" id="D1C5Y5"/>
<name>D1C5Y5_SPHTD</name>
<dbReference type="KEGG" id="sti:Sthe_2110"/>
<reference evidence="3 4" key="2">
    <citation type="journal article" date="2010" name="Stand. Genomic Sci.">
        <title>Complete genome sequence of Desulfohalobium retbaense type strain (HR(100)).</title>
        <authorList>
            <person name="Spring S."/>
            <person name="Nolan M."/>
            <person name="Lapidus A."/>
            <person name="Glavina Del Rio T."/>
            <person name="Copeland A."/>
            <person name="Tice H."/>
            <person name="Cheng J.F."/>
            <person name="Lucas S."/>
            <person name="Land M."/>
            <person name="Chen F."/>
            <person name="Bruce D."/>
            <person name="Goodwin L."/>
            <person name="Pitluck S."/>
            <person name="Ivanova N."/>
            <person name="Mavromatis K."/>
            <person name="Mikhailova N."/>
            <person name="Pati A."/>
            <person name="Chen A."/>
            <person name="Palaniappan K."/>
            <person name="Hauser L."/>
            <person name="Chang Y.J."/>
            <person name="Jeffries C.D."/>
            <person name="Munk C."/>
            <person name="Kiss H."/>
            <person name="Chain P."/>
            <person name="Han C."/>
            <person name="Brettin T."/>
            <person name="Detter J.C."/>
            <person name="Schuler E."/>
            <person name="Goker M."/>
            <person name="Rohde M."/>
            <person name="Bristow J."/>
            <person name="Eisen J.A."/>
            <person name="Markowitz V."/>
            <person name="Hugenholtz P."/>
            <person name="Kyrpides N.C."/>
            <person name="Klenk H.P."/>
        </authorList>
    </citation>
    <scope>NUCLEOTIDE SEQUENCE [LARGE SCALE GENOMIC DNA]</scope>
    <source>
        <strain evidence="4">ATCC 49802 / DSM 20745 / S 6022</strain>
    </source>
</reference>
<dbReference type="HOGENOM" id="CLU_778228_0_0_0"/>
<evidence type="ECO:0000313" key="4">
    <source>
        <dbReference type="Proteomes" id="UP000002027"/>
    </source>
</evidence>
<comment type="similarity">
    <text evidence="1">Belongs to the intimin/invasin family.</text>
</comment>
<gene>
    <name evidence="3" type="ordered locus">Sthe_2110</name>
</gene>
<protein>
    <recommendedName>
        <fullName evidence="2">Big-1 domain-containing protein</fullName>
    </recommendedName>
</protein>
<proteinExistence type="inferred from homology"/>
<evidence type="ECO:0000259" key="2">
    <source>
        <dbReference type="PROSITE" id="PS51127"/>
    </source>
</evidence>
<dbReference type="InterPro" id="IPR013783">
    <property type="entry name" value="Ig-like_fold"/>
</dbReference>
<dbReference type="EMBL" id="CP001823">
    <property type="protein sequence ID" value="ACZ39537.1"/>
    <property type="molecule type" value="Genomic_DNA"/>
</dbReference>
<dbReference type="Proteomes" id="UP000002027">
    <property type="component" value="Chromosome 1"/>
</dbReference>
<evidence type="ECO:0000313" key="3">
    <source>
        <dbReference type="EMBL" id="ACZ39537.1"/>
    </source>
</evidence>
<dbReference type="InterPro" id="IPR008964">
    <property type="entry name" value="Invasin/intimin_cell_adhesion"/>
</dbReference>
<dbReference type="PROSITE" id="PS51127">
    <property type="entry name" value="BIG1"/>
    <property type="match status" value="1"/>
</dbReference>
<sequence length="356" mass="38812">MVYFDITGANTVSRGSSTNESGVASISYTGRNAGSDTVSAYADLNGNNRRDSNEPTATATITWVRNATLSLAVSADAPDAGSAVEVIATLADPDGGVSGVPIRFSVTGSNSTSGVRTSDATGKAVFTYTGSNVGTDTVTAYADFNSNGVRDTGEPSASVTINWRRPFGPADPSPARPGCVYFLATQHNLCAGFRSYWEQFGGLAVYGMPITEEFVENGVTVQYFERARFEWHPGVWPERYDVLLGLLGNEVTEGRRGELPFQAVQANPACRYFPETGHNLCGGFRTYWETFGGLAVYGLPISEEFREVNPDTGVEYTVQYFERQRFEWHPGEWPERYDVLLGRIGVQVLDARYPNR</sequence>
<dbReference type="eggNOG" id="COG2373">
    <property type="taxonomic scope" value="Bacteria"/>
</dbReference>